<feature type="compositionally biased region" description="Low complexity" evidence="1">
    <location>
        <begin position="60"/>
        <end position="69"/>
    </location>
</feature>
<name>A0ABM3IGQ9_ZIZJJ</name>
<keyword evidence="3" id="KW-1185">Reference proteome</keyword>
<dbReference type="RefSeq" id="XP_048328028.2">
    <property type="nucleotide sequence ID" value="XM_048472071.2"/>
</dbReference>
<protein>
    <submittedName>
        <fullName evidence="4">Protodermal factor 1</fullName>
    </submittedName>
</protein>
<dbReference type="PANTHER" id="PTHR33210">
    <property type="entry name" value="PROTODERMAL FACTOR 1"/>
    <property type="match status" value="1"/>
</dbReference>
<sequence>MEIKLITRTHFPSFFMIMTLLALNLLIPIVMSTSFEDQKNYYSPDPHSGNPPKGGHGSPHHSTPSHGTPSHGGGSYNPTPSTPTPSVPTPVVPTPSDPTPSEPTPSVPNCGSPPHGGGYYHSPPSTTPTTPAVPTPIDPTPPTPVNTSPPTTPSYSPPPSGGSPPYVPDPNTPSYSPPSIGGSPPSVPDPNTPPFTCNYWRNHPGMIWGLVGWWGTLGHAFGVTSVPGFGSDFNLHQALSNTRTDGLGQLYREGTASLLNSMVYNKFPFTTKQVRDSFISALGSNNAAAAQARFFKLANEGRLKPRA</sequence>
<keyword evidence="2" id="KW-0812">Transmembrane</keyword>
<evidence type="ECO:0000313" key="4">
    <source>
        <dbReference type="RefSeq" id="XP_048328028.2"/>
    </source>
</evidence>
<feature type="compositionally biased region" description="Low complexity" evidence="1">
    <location>
        <begin position="173"/>
        <end position="184"/>
    </location>
</feature>
<organism evidence="3 4">
    <name type="scientific">Ziziphus jujuba</name>
    <name type="common">Chinese jujube</name>
    <name type="synonym">Ziziphus sativa</name>
    <dbReference type="NCBI Taxonomy" id="326968"/>
    <lineage>
        <taxon>Eukaryota</taxon>
        <taxon>Viridiplantae</taxon>
        <taxon>Streptophyta</taxon>
        <taxon>Embryophyta</taxon>
        <taxon>Tracheophyta</taxon>
        <taxon>Spermatophyta</taxon>
        <taxon>Magnoliopsida</taxon>
        <taxon>eudicotyledons</taxon>
        <taxon>Gunneridae</taxon>
        <taxon>Pentapetalae</taxon>
        <taxon>rosids</taxon>
        <taxon>fabids</taxon>
        <taxon>Rosales</taxon>
        <taxon>Rhamnaceae</taxon>
        <taxon>Paliureae</taxon>
        <taxon>Ziziphus</taxon>
    </lineage>
</organism>
<gene>
    <name evidence="4" type="primary">LOC107416342</name>
</gene>
<dbReference type="PANTHER" id="PTHR33210:SF18">
    <property type="entry name" value="PROTODERMAL FACTOR 1"/>
    <property type="match status" value="1"/>
</dbReference>
<feature type="region of interest" description="Disordered" evidence="1">
    <location>
        <begin position="41"/>
        <end position="189"/>
    </location>
</feature>
<evidence type="ECO:0000256" key="2">
    <source>
        <dbReference type="SAM" id="Phobius"/>
    </source>
</evidence>
<keyword evidence="2" id="KW-1133">Transmembrane helix</keyword>
<dbReference type="InterPro" id="IPR039923">
    <property type="entry name" value="Protodermal_1"/>
</dbReference>
<feature type="transmembrane region" description="Helical" evidence="2">
    <location>
        <begin position="12"/>
        <end position="31"/>
    </location>
</feature>
<accession>A0ABM3IGQ9</accession>
<dbReference type="GeneID" id="107416342"/>
<evidence type="ECO:0000313" key="3">
    <source>
        <dbReference type="Proteomes" id="UP001652623"/>
    </source>
</evidence>
<proteinExistence type="predicted"/>
<reference evidence="4" key="1">
    <citation type="submission" date="2025-08" db="UniProtKB">
        <authorList>
            <consortium name="RefSeq"/>
        </authorList>
    </citation>
    <scope>IDENTIFICATION</scope>
    <source>
        <tissue evidence="4">Seedling</tissue>
    </source>
</reference>
<feature type="compositionally biased region" description="Low complexity" evidence="1">
    <location>
        <begin position="120"/>
        <end position="130"/>
    </location>
</feature>
<keyword evidence="2" id="KW-0472">Membrane</keyword>
<feature type="compositionally biased region" description="Pro residues" evidence="1">
    <location>
        <begin position="150"/>
        <end position="171"/>
    </location>
</feature>
<dbReference type="Proteomes" id="UP001652623">
    <property type="component" value="Chromosome 4"/>
</dbReference>
<feature type="compositionally biased region" description="Pro residues" evidence="1">
    <location>
        <begin position="131"/>
        <end position="144"/>
    </location>
</feature>
<evidence type="ECO:0000256" key="1">
    <source>
        <dbReference type="SAM" id="MobiDB-lite"/>
    </source>
</evidence>
<feature type="compositionally biased region" description="Pro residues" evidence="1">
    <location>
        <begin position="80"/>
        <end position="106"/>
    </location>
</feature>